<keyword evidence="3 5" id="KW-0238">DNA-binding</keyword>
<accession>A0ABU2R5A5</accession>
<dbReference type="PANTHER" id="PTHR30349">
    <property type="entry name" value="PHAGE INTEGRASE-RELATED"/>
    <property type="match status" value="1"/>
</dbReference>
<sequence length="362" mass="40062">MWLSRIEADMASGQHVDPKRGRATFREYAERWLKAQSSDPGTRDSVRSQVRLHALPYLGSRPLGSFRPEHIRDWLAELERALPATSYRRVIFASVSSILSAAVDDGYMRKNPCDSKSVKAPSRNMRRVTPWTHAQVFSVQSALPRQYRATVDLGAGCGLRQGEVFGLAEDAIHFDTGWLHVGCQVKIVDGQPVFALPKRQKERDVPLAGQVADRLTAHIAEFPPTVVTLPWERTDGPLVTKRLLFVRPDGKGPVRRTDFNTRFWKPALVHGGLIPTPLPGEKHAAAREHGMHALRHFYASVLLDAGENIKALSTYLGHSDPGFTLRTYTHLMPSGEARARAAMDGLYGTAAPRPDGPTTAQG</sequence>
<dbReference type="Gene3D" id="1.10.443.10">
    <property type="entry name" value="Intergrase catalytic core"/>
    <property type="match status" value="1"/>
</dbReference>
<evidence type="ECO:0000256" key="5">
    <source>
        <dbReference type="PROSITE-ProRule" id="PRU01248"/>
    </source>
</evidence>
<comment type="similarity">
    <text evidence="1">Belongs to the 'phage' integrase family.</text>
</comment>
<evidence type="ECO:0000259" key="7">
    <source>
        <dbReference type="PROSITE" id="PS51900"/>
    </source>
</evidence>
<feature type="domain" description="Tyr recombinase" evidence="6">
    <location>
        <begin position="126"/>
        <end position="344"/>
    </location>
</feature>
<evidence type="ECO:0000313" key="8">
    <source>
        <dbReference type="EMBL" id="MDT0411820.1"/>
    </source>
</evidence>
<evidence type="ECO:0000256" key="2">
    <source>
        <dbReference type="ARBA" id="ARBA00022908"/>
    </source>
</evidence>
<dbReference type="InterPro" id="IPR044068">
    <property type="entry name" value="CB"/>
</dbReference>
<dbReference type="SUPFAM" id="SSF56349">
    <property type="entry name" value="DNA breaking-rejoining enzymes"/>
    <property type="match status" value="1"/>
</dbReference>
<evidence type="ECO:0000313" key="9">
    <source>
        <dbReference type="Proteomes" id="UP001183610"/>
    </source>
</evidence>
<dbReference type="InterPro" id="IPR011010">
    <property type="entry name" value="DNA_brk_join_enz"/>
</dbReference>
<dbReference type="Proteomes" id="UP001183610">
    <property type="component" value="Unassembled WGS sequence"/>
</dbReference>
<dbReference type="EMBL" id="JAVRET010000060">
    <property type="protein sequence ID" value="MDT0411820.1"/>
    <property type="molecule type" value="Genomic_DNA"/>
</dbReference>
<feature type="domain" description="Core-binding (CB)" evidence="7">
    <location>
        <begin position="23"/>
        <end position="103"/>
    </location>
</feature>
<name>A0ABU2R5A5_9ACTN</name>
<protein>
    <submittedName>
        <fullName evidence="8">Site-specific integrase</fullName>
    </submittedName>
</protein>
<evidence type="ECO:0000256" key="4">
    <source>
        <dbReference type="ARBA" id="ARBA00023172"/>
    </source>
</evidence>
<dbReference type="InterPro" id="IPR002104">
    <property type="entry name" value="Integrase_catalytic"/>
</dbReference>
<comment type="caution">
    <text evidence="8">The sequence shown here is derived from an EMBL/GenBank/DDBJ whole genome shotgun (WGS) entry which is preliminary data.</text>
</comment>
<dbReference type="InterPro" id="IPR004107">
    <property type="entry name" value="Integrase_SAM-like_N"/>
</dbReference>
<dbReference type="PANTHER" id="PTHR30349:SF64">
    <property type="entry name" value="PROPHAGE INTEGRASE INTD-RELATED"/>
    <property type="match status" value="1"/>
</dbReference>
<proteinExistence type="inferred from homology"/>
<keyword evidence="4" id="KW-0233">DNA recombination</keyword>
<gene>
    <name evidence="8" type="ORF">RM698_22585</name>
</gene>
<dbReference type="InterPro" id="IPR010998">
    <property type="entry name" value="Integrase_recombinase_N"/>
</dbReference>
<reference evidence="9" key="1">
    <citation type="submission" date="2023-07" db="EMBL/GenBank/DDBJ databases">
        <title>30 novel species of actinomycetes from the DSMZ collection.</title>
        <authorList>
            <person name="Nouioui I."/>
        </authorList>
    </citation>
    <scope>NUCLEOTIDE SEQUENCE [LARGE SCALE GENOMIC DNA]</scope>
    <source>
        <strain evidence="9">DSM 41979</strain>
    </source>
</reference>
<dbReference type="Gene3D" id="1.10.150.130">
    <property type="match status" value="1"/>
</dbReference>
<dbReference type="PROSITE" id="PS51898">
    <property type="entry name" value="TYR_RECOMBINASE"/>
    <property type="match status" value="1"/>
</dbReference>
<organism evidence="8 9">
    <name type="scientific">Streptomyces evansiae</name>
    <dbReference type="NCBI Taxonomy" id="3075535"/>
    <lineage>
        <taxon>Bacteria</taxon>
        <taxon>Bacillati</taxon>
        <taxon>Actinomycetota</taxon>
        <taxon>Actinomycetes</taxon>
        <taxon>Kitasatosporales</taxon>
        <taxon>Streptomycetaceae</taxon>
        <taxon>Streptomyces</taxon>
    </lineage>
</organism>
<dbReference type="InterPro" id="IPR050090">
    <property type="entry name" value="Tyrosine_recombinase_XerCD"/>
</dbReference>
<keyword evidence="2" id="KW-0229">DNA integration</keyword>
<evidence type="ECO:0000256" key="1">
    <source>
        <dbReference type="ARBA" id="ARBA00008857"/>
    </source>
</evidence>
<evidence type="ECO:0000256" key="3">
    <source>
        <dbReference type="ARBA" id="ARBA00023125"/>
    </source>
</evidence>
<dbReference type="Pfam" id="PF14659">
    <property type="entry name" value="Phage_int_SAM_3"/>
    <property type="match status" value="1"/>
</dbReference>
<dbReference type="InterPro" id="IPR013762">
    <property type="entry name" value="Integrase-like_cat_sf"/>
</dbReference>
<evidence type="ECO:0000259" key="6">
    <source>
        <dbReference type="PROSITE" id="PS51898"/>
    </source>
</evidence>
<dbReference type="PROSITE" id="PS51900">
    <property type="entry name" value="CB"/>
    <property type="match status" value="1"/>
</dbReference>
<dbReference type="Pfam" id="PF00589">
    <property type="entry name" value="Phage_integrase"/>
    <property type="match status" value="1"/>
</dbReference>
<keyword evidence="9" id="KW-1185">Reference proteome</keyword>